<organism evidence="1 2">
    <name type="scientific">Undibacterium jejuense</name>
    <dbReference type="NCBI Taxonomy" id="1344949"/>
    <lineage>
        <taxon>Bacteria</taxon>
        <taxon>Pseudomonadati</taxon>
        <taxon>Pseudomonadota</taxon>
        <taxon>Betaproteobacteria</taxon>
        <taxon>Burkholderiales</taxon>
        <taxon>Oxalobacteraceae</taxon>
        <taxon>Undibacterium</taxon>
    </lineage>
</organism>
<evidence type="ECO:0000313" key="1">
    <source>
        <dbReference type="EMBL" id="MBC3862424.1"/>
    </source>
</evidence>
<comment type="caution">
    <text evidence="1">The sequence shown here is derived from an EMBL/GenBank/DDBJ whole genome shotgun (WGS) entry which is preliminary data.</text>
</comment>
<gene>
    <name evidence="1" type="ORF">H8K32_09970</name>
</gene>
<dbReference type="Proteomes" id="UP000634011">
    <property type="component" value="Unassembled WGS sequence"/>
</dbReference>
<evidence type="ECO:0000313" key="2">
    <source>
        <dbReference type="Proteomes" id="UP000634011"/>
    </source>
</evidence>
<dbReference type="RefSeq" id="WP_186912351.1">
    <property type="nucleotide sequence ID" value="NZ_JACOFV010000008.1"/>
</dbReference>
<accession>A0A923KPT0</accession>
<sequence length="344" mass="38945">MAMPALDAEKLKENALTSIRLGIEDFQRSRLAPEQNGDPARALSAIRNLFAGVLLLFKYKIATSVDDPEDATTLIFNPPEVLPQSDGNGGVEWQPVGKFKRTTIDVATIKKRFEGFAIEMDWATIDKLQECRNHLEHLHPANTLGEVADFVAELFPILRDFVQTQMNEQPAELLGAAWLIMLEHHTFFMDTKVECVTAWKEAGVPDLMQHWLDECQCEDCSSSLLRPHAEDIENGISVEGHDDAFRYVCVACSHSDLIGPLMIKNLDDAYDYDPRDGEEPGIETCNECERDTFIIGEQHCLWCEAELVYTECDLCGEALRQDDQFNDGLCGYHHHVHEKMMRDD</sequence>
<reference evidence="1" key="1">
    <citation type="submission" date="2020-08" db="EMBL/GenBank/DDBJ databases">
        <title>Novel species isolated from subtropical streams in China.</title>
        <authorList>
            <person name="Lu H."/>
        </authorList>
    </citation>
    <scope>NUCLEOTIDE SEQUENCE</scope>
    <source>
        <strain evidence="1">KACC 12607</strain>
    </source>
</reference>
<dbReference type="EMBL" id="JACOFV010000008">
    <property type="protein sequence ID" value="MBC3862424.1"/>
    <property type="molecule type" value="Genomic_DNA"/>
</dbReference>
<protein>
    <submittedName>
        <fullName evidence="1">Uncharacterized protein</fullName>
    </submittedName>
</protein>
<dbReference type="AlphaFoldDB" id="A0A923KPT0"/>
<name>A0A923KPT0_9BURK</name>
<proteinExistence type="predicted"/>
<keyword evidence="2" id="KW-1185">Reference proteome</keyword>